<evidence type="ECO:0000313" key="2">
    <source>
        <dbReference type="Proteomes" id="UP001595990"/>
    </source>
</evidence>
<sequence>MPDPKTGELADFLFAHRARRVAKHYINTAITPMLCRKVGVPTADVRGNATITSRRGQSTIVSQLCNTKGPMLFHEL</sequence>
<dbReference type="EMBL" id="JBHSFS010000028">
    <property type="protein sequence ID" value="MFC4517938.1"/>
    <property type="molecule type" value="Genomic_DNA"/>
</dbReference>
<dbReference type="RefSeq" id="WP_417924342.1">
    <property type="nucleotide sequence ID" value="NZ_JBHSFS010000028.1"/>
</dbReference>
<name>A0ABV9BV60_9ACTN</name>
<comment type="caution">
    <text evidence="1">The sequence shown here is derived from an EMBL/GenBank/DDBJ whole genome shotgun (WGS) entry which is preliminary data.</text>
</comment>
<gene>
    <name evidence="1" type="ORF">ACFPEN_34290</name>
</gene>
<accession>A0ABV9BV60</accession>
<evidence type="ECO:0000313" key="1">
    <source>
        <dbReference type="EMBL" id="MFC4517938.1"/>
    </source>
</evidence>
<protein>
    <submittedName>
        <fullName evidence="1">Uncharacterized protein</fullName>
    </submittedName>
</protein>
<reference evidence="2" key="1">
    <citation type="journal article" date="2019" name="Int. J. Syst. Evol. Microbiol.">
        <title>The Global Catalogue of Microorganisms (GCM) 10K type strain sequencing project: providing services to taxonomists for standard genome sequencing and annotation.</title>
        <authorList>
            <consortium name="The Broad Institute Genomics Platform"/>
            <consortium name="The Broad Institute Genome Sequencing Center for Infectious Disease"/>
            <person name="Wu L."/>
            <person name="Ma J."/>
        </authorList>
    </citation>
    <scope>NUCLEOTIDE SEQUENCE [LARGE SCALE GENOMIC DNA]</scope>
    <source>
        <strain evidence="2">CECT 8064</strain>
    </source>
</reference>
<dbReference type="Proteomes" id="UP001595990">
    <property type="component" value="Unassembled WGS sequence"/>
</dbReference>
<keyword evidence="2" id="KW-1185">Reference proteome</keyword>
<proteinExistence type="predicted"/>
<organism evidence="1 2">
    <name type="scientific">Streptomyces ehimensis</name>
    <dbReference type="NCBI Taxonomy" id="68195"/>
    <lineage>
        <taxon>Bacteria</taxon>
        <taxon>Bacillati</taxon>
        <taxon>Actinomycetota</taxon>
        <taxon>Actinomycetes</taxon>
        <taxon>Kitasatosporales</taxon>
        <taxon>Streptomycetaceae</taxon>
        <taxon>Streptomyces</taxon>
    </lineage>
</organism>